<reference evidence="1 2" key="1">
    <citation type="submission" date="2017-07" db="EMBL/GenBank/DDBJ databases">
        <title>Genome sequencing and assembly of Paenibacillus rigui.</title>
        <authorList>
            <person name="Mayilraj S."/>
        </authorList>
    </citation>
    <scope>NUCLEOTIDE SEQUENCE [LARGE SCALE GENOMIC DNA]</scope>
    <source>
        <strain evidence="1 2">JCM 16352</strain>
    </source>
</reference>
<dbReference type="EMBL" id="NMQW01000035">
    <property type="protein sequence ID" value="OXM84011.1"/>
    <property type="molecule type" value="Genomic_DNA"/>
</dbReference>
<keyword evidence="2" id="KW-1185">Reference proteome</keyword>
<accession>A0A229UKW1</accession>
<dbReference type="SUPFAM" id="SSF55781">
    <property type="entry name" value="GAF domain-like"/>
    <property type="match status" value="1"/>
</dbReference>
<evidence type="ECO:0000313" key="2">
    <source>
        <dbReference type="Proteomes" id="UP000215509"/>
    </source>
</evidence>
<dbReference type="RefSeq" id="WP_094017119.1">
    <property type="nucleotide sequence ID" value="NZ_NMQW01000035.1"/>
</dbReference>
<sequence>MEQIRKEEALAVRLDRFKLDTRSDFAGLALPLDSEGGQLQWSFVAGNTNRRYERMRVKRGRGLAGMAWQIGRLLTWDASMEETAVKAPEKRSLYLDCPLLLAEGLKAAAAVPVRSGGVGNDWLLLVGRRTPEAYSVTEIAYVQACAAELRDLI</sequence>
<organism evidence="1 2">
    <name type="scientific">Paenibacillus rigui</name>
    <dbReference type="NCBI Taxonomy" id="554312"/>
    <lineage>
        <taxon>Bacteria</taxon>
        <taxon>Bacillati</taxon>
        <taxon>Bacillota</taxon>
        <taxon>Bacilli</taxon>
        <taxon>Bacillales</taxon>
        <taxon>Paenibacillaceae</taxon>
        <taxon>Paenibacillus</taxon>
    </lineage>
</organism>
<dbReference type="InterPro" id="IPR029016">
    <property type="entry name" value="GAF-like_dom_sf"/>
</dbReference>
<gene>
    <name evidence="1" type="ORF">CF651_22430</name>
</gene>
<dbReference type="OrthoDB" id="2360948at2"/>
<evidence type="ECO:0008006" key="3">
    <source>
        <dbReference type="Google" id="ProtNLM"/>
    </source>
</evidence>
<name>A0A229UKW1_9BACL</name>
<dbReference type="AlphaFoldDB" id="A0A229UKW1"/>
<protein>
    <recommendedName>
        <fullName evidence="3">GAF domain-containing protein</fullName>
    </recommendedName>
</protein>
<evidence type="ECO:0000313" key="1">
    <source>
        <dbReference type="EMBL" id="OXM84011.1"/>
    </source>
</evidence>
<comment type="caution">
    <text evidence="1">The sequence shown here is derived from an EMBL/GenBank/DDBJ whole genome shotgun (WGS) entry which is preliminary data.</text>
</comment>
<dbReference type="Proteomes" id="UP000215509">
    <property type="component" value="Unassembled WGS sequence"/>
</dbReference>
<proteinExistence type="predicted"/>
<dbReference type="Gene3D" id="3.30.450.40">
    <property type="match status" value="1"/>
</dbReference>